<dbReference type="PANTHER" id="PTHR34222">
    <property type="entry name" value="GAG_PRE-INTEGRS DOMAIN-CONTAINING PROTEIN"/>
    <property type="match status" value="1"/>
</dbReference>
<feature type="non-terminal residue" evidence="1">
    <location>
        <position position="1"/>
    </location>
</feature>
<dbReference type="OrthoDB" id="5544992at2759"/>
<comment type="caution">
    <text evidence="1">The sequence shown here is derived from an EMBL/GenBank/DDBJ whole genome shotgun (WGS) entry which is preliminary data.</text>
</comment>
<dbReference type="EMBL" id="CACSLK010012531">
    <property type="protein sequence ID" value="CAA0815324.1"/>
    <property type="molecule type" value="Genomic_DNA"/>
</dbReference>
<accession>A0A9N7MSY3</accession>
<organism evidence="1 2">
    <name type="scientific">Striga hermonthica</name>
    <name type="common">Purple witchweed</name>
    <name type="synonym">Buchnera hermonthica</name>
    <dbReference type="NCBI Taxonomy" id="68872"/>
    <lineage>
        <taxon>Eukaryota</taxon>
        <taxon>Viridiplantae</taxon>
        <taxon>Streptophyta</taxon>
        <taxon>Embryophyta</taxon>
        <taxon>Tracheophyta</taxon>
        <taxon>Spermatophyta</taxon>
        <taxon>Magnoliopsida</taxon>
        <taxon>eudicotyledons</taxon>
        <taxon>Gunneridae</taxon>
        <taxon>Pentapetalae</taxon>
        <taxon>asterids</taxon>
        <taxon>lamiids</taxon>
        <taxon>Lamiales</taxon>
        <taxon>Orobanchaceae</taxon>
        <taxon>Buchnereae</taxon>
        <taxon>Striga</taxon>
    </lineage>
</organism>
<protein>
    <recommendedName>
        <fullName evidence="3">CCHC-type domain-containing protein</fullName>
    </recommendedName>
</protein>
<evidence type="ECO:0000313" key="2">
    <source>
        <dbReference type="Proteomes" id="UP001153555"/>
    </source>
</evidence>
<dbReference type="PANTHER" id="PTHR34222:SF99">
    <property type="entry name" value="PROTEIN, PUTATIVE-RELATED"/>
    <property type="match status" value="1"/>
</dbReference>
<keyword evidence="2" id="KW-1185">Reference proteome</keyword>
<name>A0A9N7MSY3_STRHE</name>
<reference evidence="1" key="1">
    <citation type="submission" date="2019-12" db="EMBL/GenBank/DDBJ databases">
        <authorList>
            <person name="Scholes J."/>
        </authorList>
    </citation>
    <scope>NUCLEOTIDE SEQUENCE</scope>
</reference>
<feature type="non-terminal residue" evidence="1">
    <location>
        <position position="216"/>
    </location>
</feature>
<evidence type="ECO:0008006" key="3">
    <source>
        <dbReference type="Google" id="ProtNLM"/>
    </source>
</evidence>
<proteinExistence type="predicted"/>
<dbReference type="Proteomes" id="UP001153555">
    <property type="component" value="Unassembled WGS sequence"/>
</dbReference>
<gene>
    <name evidence="1" type="ORF">SHERM_15354</name>
</gene>
<evidence type="ECO:0000313" key="1">
    <source>
        <dbReference type="EMBL" id="CAA0815324.1"/>
    </source>
</evidence>
<sequence>CLWDEYACIVALPECNCGAEKAYSDHDSETKLMQFLMGLNDVFEPVKNQILLMEPFPTINRAYSMILKVEKQKTVNNQVQEGLDSSIMLAKGAYGRGGAHMGNFGRGNASMGNFGRGNAGMGNFGRGGFGQNNNNGGRGRGQLRLSKEERAKLYCEHCGYNGHEIQGCFKLNGYPEWYKVFKNKKSGQLANMVEEQNVNAKSAETESEKQHSVGPF</sequence>
<dbReference type="AlphaFoldDB" id="A0A9N7MSY3"/>